<name>A0ABD5ZPQ4_9EURY</name>
<accession>A0ABD5ZPQ4</accession>
<dbReference type="Proteomes" id="UP001596398">
    <property type="component" value="Unassembled WGS sequence"/>
</dbReference>
<evidence type="ECO:0000313" key="1">
    <source>
        <dbReference type="EMBL" id="MFC7235561.1"/>
    </source>
</evidence>
<evidence type="ECO:0000313" key="2">
    <source>
        <dbReference type="Proteomes" id="UP001596398"/>
    </source>
</evidence>
<dbReference type="AlphaFoldDB" id="A0ABD5ZPQ4"/>
<reference evidence="1 2" key="1">
    <citation type="journal article" date="2019" name="Int. J. Syst. Evol. Microbiol.">
        <title>The Global Catalogue of Microorganisms (GCM) 10K type strain sequencing project: providing services to taxonomists for standard genome sequencing and annotation.</title>
        <authorList>
            <consortium name="The Broad Institute Genomics Platform"/>
            <consortium name="The Broad Institute Genome Sequencing Center for Infectious Disease"/>
            <person name="Wu L."/>
            <person name="Ma J."/>
        </authorList>
    </citation>
    <scope>NUCLEOTIDE SEQUENCE [LARGE SCALE GENOMIC DNA]</scope>
    <source>
        <strain evidence="1 2">DT85</strain>
    </source>
</reference>
<dbReference type="EMBL" id="JBHTAP010000001">
    <property type="protein sequence ID" value="MFC7235561.1"/>
    <property type="molecule type" value="Genomic_DNA"/>
</dbReference>
<comment type="caution">
    <text evidence="1">The sequence shown here is derived from an EMBL/GenBank/DDBJ whole genome shotgun (WGS) entry which is preliminary data.</text>
</comment>
<dbReference type="RefSeq" id="WP_276233697.1">
    <property type="nucleotide sequence ID" value="NZ_CP119802.1"/>
</dbReference>
<protein>
    <recommendedName>
        <fullName evidence="3">Polymer-forming cytoskeletal protein</fullName>
    </recommendedName>
</protein>
<sequence length="282" mass="29294">MADIERTRAVVEAGETFDGKVIPTVQAELDRPVRIREGATVQGSVYGATVETDADATVEGSVMAADAVELEGGRVHGEVGTPGKVVGSDATVEGTVTGKRVRLTDCVVRGNVVGTELVLENCVVLGIVTADRSLAVEDSLCYTFRSHGDTRLDGATTILPQAICDGPVELASPVTVAGLGELDVTVEGDEGDESDADDASGRLPEMTTEDLYDRGDTTYLTLAPRVLNLEKVTERLDELERAVLGAVDDTSGEGASESSVAEVLSALDVDTDAIVNTDIAGA</sequence>
<evidence type="ECO:0008006" key="3">
    <source>
        <dbReference type="Google" id="ProtNLM"/>
    </source>
</evidence>
<proteinExistence type="predicted"/>
<dbReference type="GeneID" id="79267257"/>
<organism evidence="1 2">
    <name type="scientific">Halosegnis marinus</name>
    <dbReference type="NCBI Taxonomy" id="3034023"/>
    <lineage>
        <taxon>Archaea</taxon>
        <taxon>Methanobacteriati</taxon>
        <taxon>Methanobacteriota</taxon>
        <taxon>Stenosarchaea group</taxon>
        <taxon>Halobacteria</taxon>
        <taxon>Halobacteriales</taxon>
        <taxon>Natronomonadaceae</taxon>
        <taxon>Halosegnis</taxon>
    </lineage>
</organism>
<gene>
    <name evidence="1" type="ORF">ACFQJ4_09575</name>
</gene>
<keyword evidence="2" id="KW-1185">Reference proteome</keyword>